<dbReference type="InterPro" id="IPR036390">
    <property type="entry name" value="WH_DNA-bd_sf"/>
</dbReference>
<dbReference type="GO" id="GO:0043200">
    <property type="term" value="P:response to amino acid"/>
    <property type="evidence" value="ECO:0007669"/>
    <property type="project" value="TreeGrafter"/>
</dbReference>
<evidence type="ECO:0000256" key="1">
    <source>
        <dbReference type="ARBA" id="ARBA00023015"/>
    </source>
</evidence>
<dbReference type="SUPFAM" id="SSF46785">
    <property type="entry name" value="Winged helix' DNA-binding domain"/>
    <property type="match status" value="1"/>
</dbReference>
<dbReference type="EMBL" id="CP044067">
    <property type="protein sequence ID" value="QET04731.1"/>
    <property type="molecule type" value="Genomic_DNA"/>
</dbReference>
<reference evidence="5 6" key="1">
    <citation type="submission" date="2019-09" db="EMBL/GenBank/DDBJ databases">
        <title>FDA dAtabase for Regulatory Grade micrObial Sequences (FDA-ARGOS): Supporting development and validation of Infectious Disease Dx tests.</title>
        <authorList>
            <person name="Sciortino C."/>
            <person name="Tallon L."/>
            <person name="Sadzewicz L."/>
            <person name="Vavikolanu K."/>
            <person name="Mehta A."/>
            <person name="Aluvathingal J."/>
            <person name="Nadendla S."/>
            <person name="Nandy P."/>
            <person name="Geyer C."/>
            <person name="Yan Y."/>
            <person name="Sichtig H."/>
        </authorList>
    </citation>
    <scope>NUCLEOTIDE SEQUENCE [LARGE SCALE GENOMIC DNA]</scope>
    <source>
        <strain evidence="5 6">FDAARGOS_664</strain>
    </source>
</reference>
<dbReference type="GO" id="GO:0005829">
    <property type="term" value="C:cytosol"/>
    <property type="evidence" value="ECO:0007669"/>
    <property type="project" value="TreeGrafter"/>
</dbReference>
<evidence type="ECO:0000313" key="6">
    <source>
        <dbReference type="Proteomes" id="UP000322822"/>
    </source>
</evidence>
<dbReference type="Pfam" id="PF01037">
    <property type="entry name" value="AsnC_trans_reg"/>
    <property type="match status" value="1"/>
</dbReference>
<dbReference type="InterPro" id="IPR019888">
    <property type="entry name" value="Tscrpt_reg_AsnC-like"/>
</dbReference>
<dbReference type="Gene3D" id="1.10.10.10">
    <property type="entry name" value="Winged helix-like DNA-binding domain superfamily/Winged helix DNA-binding domain"/>
    <property type="match status" value="1"/>
</dbReference>
<dbReference type="Pfam" id="PF13412">
    <property type="entry name" value="HTH_24"/>
    <property type="match status" value="1"/>
</dbReference>
<dbReference type="InterPro" id="IPR011008">
    <property type="entry name" value="Dimeric_a/b-barrel"/>
</dbReference>
<protein>
    <submittedName>
        <fullName evidence="5">Lrp/AsnC family transcriptional regulator</fullName>
    </submittedName>
</protein>
<evidence type="ECO:0000256" key="2">
    <source>
        <dbReference type="ARBA" id="ARBA00023125"/>
    </source>
</evidence>
<keyword evidence="3" id="KW-0804">Transcription</keyword>
<proteinExistence type="predicted"/>
<dbReference type="PRINTS" id="PR00033">
    <property type="entry name" value="HTHASNC"/>
</dbReference>
<evidence type="ECO:0000259" key="4">
    <source>
        <dbReference type="PROSITE" id="PS50956"/>
    </source>
</evidence>
<accession>A0A5P2H9G7</accession>
<sequence>MADDLDDLDLRILRVLQEDASLSNVELAQRVFASAPTTMRRLRRLREAGVIVREVAMLDQGKLGRSVTAIIEVSLDRQAAEDCDAFEAHICAEPTVTQCYRVSPGPDFVVIAELADMSAYDAFARRLFSGTHNVRNVRTFFSTKRGKFAVNAPV</sequence>
<dbReference type="GO" id="GO:0043565">
    <property type="term" value="F:sequence-specific DNA binding"/>
    <property type="evidence" value="ECO:0007669"/>
    <property type="project" value="InterPro"/>
</dbReference>
<dbReference type="PANTHER" id="PTHR30154">
    <property type="entry name" value="LEUCINE-RESPONSIVE REGULATORY PROTEIN"/>
    <property type="match status" value="1"/>
</dbReference>
<dbReference type="AlphaFoldDB" id="A0A5P2H9G7"/>
<dbReference type="InterPro" id="IPR000485">
    <property type="entry name" value="AsnC-type_HTH_dom"/>
</dbReference>
<dbReference type="RefSeq" id="WP_150374792.1">
    <property type="nucleotide sequence ID" value="NZ_CP044067.1"/>
</dbReference>
<dbReference type="PANTHER" id="PTHR30154:SF34">
    <property type="entry name" value="TRANSCRIPTIONAL REGULATOR AZLB"/>
    <property type="match status" value="1"/>
</dbReference>
<dbReference type="Proteomes" id="UP000322822">
    <property type="component" value="Chromosome 2"/>
</dbReference>
<dbReference type="SMART" id="SM00344">
    <property type="entry name" value="HTH_ASNC"/>
    <property type="match status" value="1"/>
</dbReference>
<dbReference type="SUPFAM" id="SSF54909">
    <property type="entry name" value="Dimeric alpha+beta barrel"/>
    <property type="match status" value="1"/>
</dbReference>
<gene>
    <name evidence="5" type="ORF">FOB72_21790</name>
</gene>
<dbReference type="PROSITE" id="PS50956">
    <property type="entry name" value="HTH_ASNC_2"/>
    <property type="match status" value="1"/>
</dbReference>
<evidence type="ECO:0000313" key="5">
    <source>
        <dbReference type="EMBL" id="QET04731.1"/>
    </source>
</evidence>
<dbReference type="InterPro" id="IPR036388">
    <property type="entry name" value="WH-like_DNA-bd_sf"/>
</dbReference>
<evidence type="ECO:0000256" key="3">
    <source>
        <dbReference type="ARBA" id="ARBA00023163"/>
    </source>
</evidence>
<keyword evidence="2" id="KW-0238">DNA-binding</keyword>
<dbReference type="OrthoDB" id="9091488at2"/>
<keyword evidence="1" id="KW-0805">Transcription regulation</keyword>
<feature type="domain" description="HTH asnC-type" evidence="4">
    <location>
        <begin position="5"/>
        <end position="66"/>
    </location>
</feature>
<dbReference type="Gene3D" id="3.30.70.920">
    <property type="match status" value="1"/>
</dbReference>
<dbReference type="InterPro" id="IPR019887">
    <property type="entry name" value="Tscrpt_reg_AsnC/Lrp_C"/>
</dbReference>
<organism evidence="5 6">
    <name type="scientific">Cupriavidus pauculus</name>
    <dbReference type="NCBI Taxonomy" id="82633"/>
    <lineage>
        <taxon>Bacteria</taxon>
        <taxon>Pseudomonadati</taxon>
        <taxon>Pseudomonadota</taxon>
        <taxon>Betaproteobacteria</taxon>
        <taxon>Burkholderiales</taxon>
        <taxon>Burkholderiaceae</taxon>
        <taxon>Cupriavidus</taxon>
    </lineage>
</organism>
<name>A0A5P2H9G7_9BURK</name>